<feature type="compositionally biased region" description="Polar residues" evidence="1">
    <location>
        <begin position="232"/>
        <end position="243"/>
    </location>
</feature>
<protein>
    <submittedName>
        <fullName evidence="2">Uncharacterized protein</fullName>
    </submittedName>
</protein>
<feature type="compositionally biased region" description="Polar residues" evidence="1">
    <location>
        <begin position="368"/>
        <end position="391"/>
    </location>
</feature>
<feature type="compositionally biased region" description="Basic and acidic residues" evidence="1">
    <location>
        <begin position="117"/>
        <end position="137"/>
    </location>
</feature>
<reference evidence="2 3" key="1">
    <citation type="submission" date="2014-10" db="EMBL/GenBank/DDBJ databases">
        <title>Draft genome of the hookworm Ancylostoma caninum.</title>
        <authorList>
            <person name="Mitreva M."/>
        </authorList>
    </citation>
    <scope>NUCLEOTIDE SEQUENCE [LARGE SCALE GENOMIC DNA]</scope>
    <source>
        <strain evidence="2 3">Baltimore</strain>
    </source>
</reference>
<feature type="region of interest" description="Disordered" evidence="1">
    <location>
        <begin position="1"/>
        <end position="23"/>
    </location>
</feature>
<evidence type="ECO:0000256" key="1">
    <source>
        <dbReference type="SAM" id="MobiDB-lite"/>
    </source>
</evidence>
<dbReference type="EMBL" id="JOJR01005750">
    <property type="protein sequence ID" value="RCN26880.1"/>
    <property type="molecule type" value="Genomic_DNA"/>
</dbReference>
<organism evidence="2 3">
    <name type="scientific">Ancylostoma caninum</name>
    <name type="common">Dog hookworm</name>
    <dbReference type="NCBI Taxonomy" id="29170"/>
    <lineage>
        <taxon>Eukaryota</taxon>
        <taxon>Metazoa</taxon>
        <taxon>Ecdysozoa</taxon>
        <taxon>Nematoda</taxon>
        <taxon>Chromadorea</taxon>
        <taxon>Rhabditida</taxon>
        <taxon>Rhabditina</taxon>
        <taxon>Rhabditomorpha</taxon>
        <taxon>Strongyloidea</taxon>
        <taxon>Ancylostomatidae</taxon>
        <taxon>Ancylostomatinae</taxon>
        <taxon>Ancylostoma</taxon>
    </lineage>
</organism>
<dbReference type="STRING" id="29170.A0A368F7F7"/>
<name>A0A368F7F7_ANCCA</name>
<feature type="compositionally biased region" description="Basic and acidic residues" evidence="1">
    <location>
        <begin position="155"/>
        <end position="168"/>
    </location>
</feature>
<keyword evidence="3" id="KW-1185">Reference proteome</keyword>
<comment type="caution">
    <text evidence="2">The sequence shown here is derived from an EMBL/GenBank/DDBJ whole genome shotgun (WGS) entry which is preliminary data.</text>
</comment>
<proteinExistence type="predicted"/>
<dbReference type="Proteomes" id="UP000252519">
    <property type="component" value="Unassembled WGS sequence"/>
</dbReference>
<feature type="compositionally biased region" description="Acidic residues" evidence="1">
    <location>
        <begin position="343"/>
        <end position="357"/>
    </location>
</feature>
<accession>A0A368F7F7</accession>
<feature type="compositionally biased region" description="Acidic residues" evidence="1">
    <location>
        <begin position="190"/>
        <end position="200"/>
    </location>
</feature>
<feature type="compositionally biased region" description="Polar residues" evidence="1">
    <location>
        <begin position="101"/>
        <end position="116"/>
    </location>
</feature>
<dbReference type="AlphaFoldDB" id="A0A368F7F7"/>
<dbReference type="OrthoDB" id="5877708at2759"/>
<sequence>MEKVTMVLSETMQSSREDAEVNMNDAHEENVEEVFQKADAGVTEMANVSEDVHAVSQESTHNEDSTEEQVGSETKGEASTECNGEEKEGHMEQQIEEEGDNFSQHSFTTNNSLPENENQRNEVENPQNSEDHADVSKENGTAVPPLEEENEYDGQEEKQEKDDPKEPSYDANEIGDPKTAVVSEVNDNNEQLECDAEENEKEGKENGSNVPSEGEDETEKVQLKEIAEDTQENNLENDINDTAEQSESQEQSEGEENATEDTGQEDQQTKHNGLNSILEITENDEQSPRDSLEANLAHQDEDNLMNTPEEQEDQSQSKEGEPAVENLEPTRVKIVENGSCENEKEDENNLGDLEDDTNNNLDNGVEKASNQGEQGVEQNNGAALESPSSGNALAENRTEENTDVAQNTSAEIIPNKNLSFAQPGDSPIVDENNGSIDSPCSILSKNEELNHLQNLSYEINNDGTVVAHDRIADNERDTLRNAFLSPQQSEALSSLGKIGALPEVSSGFFPLKGVQFELTHKYHIQSHINTATRVPLISQPVNERIIAHFANLFTSNVCTICEVVQQK</sequence>
<feature type="compositionally biased region" description="Acidic residues" evidence="1">
    <location>
        <begin position="250"/>
        <end position="264"/>
    </location>
</feature>
<gene>
    <name evidence="2" type="ORF">ANCCAN_27392</name>
</gene>
<evidence type="ECO:0000313" key="3">
    <source>
        <dbReference type="Proteomes" id="UP000252519"/>
    </source>
</evidence>
<feature type="compositionally biased region" description="Basic and acidic residues" evidence="1">
    <location>
        <begin position="74"/>
        <end position="93"/>
    </location>
</feature>
<feature type="region of interest" description="Disordered" evidence="1">
    <location>
        <begin position="49"/>
        <end position="410"/>
    </location>
</feature>
<evidence type="ECO:0000313" key="2">
    <source>
        <dbReference type="EMBL" id="RCN26880.1"/>
    </source>
</evidence>